<evidence type="ECO:0000313" key="2">
    <source>
        <dbReference type="EMBL" id="TEB04062.1"/>
    </source>
</evidence>
<dbReference type="AlphaFoldDB" id="A0A4Y7R5R8"/>
<protein>
    <submittedName>
        <fullName evidence="2">Uncharacterized protein</fullName>
    </submittedName>
</protein>
<gene>
    <name evidence="2" type="ORF">FA13DRAFT_1807671</name>
</gene>
<reference evidence="2 3" key="1">
    <citation type="journal article" date="2019" name="Nat. Ecol. Evol.">
        <title>Megaphylogeny resolves global patterns of mushroom evolution.</title>
        <authorList>
            <person name="Varga T."/>
            <person name="Krizsan K."/>
            <person name="Foldi C."/>
            <person name="Dima B."/>
            <person name="Sanchez-Garcia M."/>
            <person name="Sanchez-Ramirez S."/>
            <person name="Szollosi G.J."/>
            <person name="Szarkandi J.G."/>
            <person name="Papp V."/>
            <person name="Albert L."/>
            <person name="Andreopoulos W."/>
            <person name="Angelini C."/>
            <person name="Antonin V."/>
            <person name="Barry K.W."/>
            <person name="Bougher N.L."/>
            <person name="Buchanan P."/>
            <person name="Buyck B."/>
            <person name="Bense V."/>
            <person name="Catcheside P."/>
            <person name="Chovatia M."/>
            <person name="Cooper J."/>
            <person name="Damon W."/>
            <person name="Desjardin D."/>
            <person name="Finy P."/>
            <person name="Geml J."/>
            <person name="Haridas S."/>
            <person name="Hughes K."/>
            <person name="Justo A."/>
            <person name="Karasinski D."/>
            <person name="Kautmanova I."/>
            <person name="Kiss B."/>
            <person name="Kocsube S."/>
            <person name="Kotiranta H."/>
            <person name="LaButti K.M."/>
            <person name="Lechner B.E."/>
            <person name="Liimatainen K."/>
            <person name="Lipzen A."/>
            <person name="Lukacs Z."/>
            <person name="Mihaltcheva S."/>
            <person name="Morgado L.N."/>
            <person name="Niskanen T."/>
            <person name="Noordeloos M.E."/>
            <person name="Ohm R.A."/>
            <person name="Ortiz-Santana B."/>
            <person name="Ovrebo C."/>
            <person name="Racz N."/>
            <person name="Riley R."/>
            <person name="Savchenko A."/>
            <person name="Shiryaev A."/>
            <person name="Soop K."/>
            <person name="Spirin V."/>
            <person name="Szebenyi C."/>
            <person name="Tomsovsky M."/>
            <person name="Tulloss R.E."/>
            <person name="Uehling J."/>
            <person name="Grigoriev I.V."/>
            <person name="Vagvolgyi C."/>
            <person name="Papp T."/>
            <person name="Martin F.M."/>
            <person name="Miettinen O."/>
            <person name="Hibbett D.S."/>
            <person name="Nagy L.G."/>
        </authorList>
    </citation>
    <scope>NUCLEOTIDE SEQUENCE [LARGE SCALE GENOMIC DNA]</scope>
    <source>
        <strain evidence="2 3">FP101781</strain>
    </source>
</reference>
<proteinExistence type="predicted"/>
<evidence type="ECO:0000256" key="1">
    <source>
        <dbReference type="SAM" id="MobiDB-lite"/>
    </source>
</evidence>
<feature type="compositionally biased region" description="Basic and acidic residues" evidence="1">
    <location>
        <begin position="170"/>
        <end position="184"/>
    </location>
</feature>
<organism evidence="2 3">
    <name type="scientific">Coprinellus micaceus</name>
    <name type="common">Glistening ink-cap mushroom</name>
    <name type="synonym">Coprinus micaceus</name>
    <dbReference type="NCBI Taxonomy" id="71717"/>
    <lineage>
        <taxon>Eukaryota</taxon>
        <taxon>Fungi</taxon>
        <taxon>Dikarya</taxon>
        <taxon>Basidiomycota</taxon>
        <taxon>Agaricomycotina</taxon>
        <taxon>Agaricomycetes</taxon>
        <taxon>Agaricomycetidae</taxon>
        <taxon>Agaricales</taxon>
        <taxon>Agaricineae</taxon>
        <taxon>Psathyrellaceae</taxon>
        <taxon>Coprinellus</taxon>
    </lineage>
</organism>
<dbReference type="Proteomes" id="UP000298030">
    <property type="component" value="Unassembled WGS sequence"/>
</dbReference>
<keyword evidence="3" id="KW-1185">Reference proteome</keyword>
<evidence type="ECO:0000313" key="3">
    <source>
        <dbReference type="Proteomes" id="UP000298030"/>
    </source>
</evidence>
<sequence length="192" mass="22051">MLINSDVDMEGANRRVVAAGARDWTAEEIECASDFRRNLADTLRVEATIPKTKGLKPIWSIFLNAPYTNNINCHLAWYKTIMSLKFSNIPYGTYDRSLPNRWCTGCQSYDHILDSCPYPDLPGWKRRVNLAPIENVNNQKETQRANQPDNRRVEAVAEASELEWRILLEDERGSEHENTRECDCRTPLPPPS</sequence>
<comment type="caution">
    <text evidence="2">The sequence shown here is derived from an EMBL/GenBank/DDBJ whole genome shotgun (WGS) entry which is preliminary data.</text>
</comment>
<dbReference type="OrthoDB" id="3131111at2759"/>
<accession>A0A4Y7R5R8</accession>
<dbReference type="EMBL" id="QPFP01000648">
    <property type="protein sequence ID" value="TEB04062.1"/>
    <property type="molecule type" value="Genomic_DNA"/>
</dbReference>
<feature type="region of interest" description="Disordered" evidence="1">
    <location>
        <begin position="170"/>
        <end position="192"/>
    </location>
</feature>
<name>A0A4Y7R5R8_COPMI</name>